<accession>A0A4R6U187</accession>
<dbReference type="PANTHER" id="PTHR46658:SF1">
    <property type="entry name" value="CYS OR MET METABOLISM PYRIDOXAL-PHOSPHATE-DEPENDENT ENZYME"/>
    <property type="match status" value="1"/>
</dbReference>
<proteinExistence type="predicted"/>
<keyword evidence="2" id="KW-1185">Reference proteome</keyword>
<dbReference type="PANTHER" id="PTHR46658">
    <property type="entry name" value="CYS OR MET METABOLISM PYRIDOXAL-PHOSPHATE-DEPENDENT ENZYME"/>
    <property type="match status" value="1"/>
</dbReference>
<evidence type="ECO:0000313" key="1">
    <source>
        <dbReference type="EMBL" id="TDQ39731.1"/>
    </source>
</evidence>
<organism evidence="1 2">
    <name type="scientific">Aureibacillus halotolerans</name>
    <dbReference type="NCBI Taxonomy" id="1508390"/>
    <lineage>
        <taxon>Bacteria</taxon>
        <taxon>Bacillati</taxon>
        <taxon>Bacillota</taxon>
        <taxon>Bacilli</taxon>
        <taxon>Bacillales</taxon>
        <taxon>Bacillaceae</taxon>
        <taxon>Aureibacillus</taxon>
    </lineage>
</organism>
<reference evidence="1 2" key="1">
    <citation type="submission" date="2019-03" db="EMBL/GenBank/DDBJ databases">
        <title>Genomic Encyclopedia of Type Strains, Phase IV (KMG-IV): sequencing the most valuable type-strain genomes for metagenomic binning, comparative biology and taxonomic classification.</title>
        <authorList>
            <person name="Goeker M."/>
        </authorList>
    </citation>
    <scope>NUCLEOTIDE SEQUENCE [LARGE SCALE GENOMIC DNA]</scope>
    <source>
        <strain evidence="1 2">DSM 28697</strain>
    </source>
</reference>
<dbReference type="RefSeq" id="WP_133580408.1">
    <property type="nucleotide sequence ID" value="NZ_SNYJ01000007.1"/>
</dbReference>
<dbReference type="EMBL" id="SNYJ01000007">
    <property type="protein sequence ID" value="TDQ39731.1"/>
    <property type="molecule type" value="Genomic_DNA"/>
</dbReference>
<comment type="caution">
    <text evidence="1">The sequence shown here is derived from an EMBL/GenBank/DDBJ whole genome shotgun (WGS) entry which is preliminary data.</text>
</comment>
<protein>
    <submittedName>
        <fullName evidence="1">Cystathionine beta-lyase family protein involved in aluminum resistance</fullName>
    </submittedName>
</protein>
<sequence length="419" mass="44938">MNADLNALARDAEVEIASAWQRIQQVAERNQERVLHAFRRHQVSDAHLQDSTGYGYDDIGRETLEALYADVLGTEDALVRPQIISGTHAIVLALSALLRPGDELLYASGTPYDTLHDFIGIGKDSQSSLKAYGISYKDVPLNEDGLNEEAILASITPQTKVVAIQRSCGYAKRPALSVAAIGRIVEAVKAVKKDVYVFVDNCYGEFTETIEPGHVGADVIAGSLIKNPGGGLARTGGYIAGTKAAIYLSAERLTSPGLAKEVGPSLGQWPLMYQGLFLAPHTVGQALKGAVFTACFLNKLGFSTWPKWNSTRYDLIQTVEFPDASTMIAFCQAIQAASPINSYAKPVPGAMPGYDAEVIMAAGTFVQGASLEFSADGPVKPPYRVYVQGGLTYEHIKIAVKEAAAKAINENTNAMIKKP</sequence>
<dbReference type="InterPro" id="IPR009651">
    <property type="entry name" value="Met_g_lyase_put"/>
</dbReference>
<dbReference type="GO" id="GO:0016829">
    <property type="term" value="F:lyase activity"/>
    <property type="evidence" value="ECO:0007669"/>
    <property type="project" value="UniProtKB-KW"/>
</dbReference>
<dbReference type="InterPro" id="IPR015421">
    <property type="entry name" value="PyrdxlP-dep_Trfase_major"/>
</dbReference>
<name>A0A4R6U187_9BACI</name>
<evidence type="ECO:0000313" key="2">
    <source>
        <dbReference type="Proteomes" id="UP000295632"/>
    </source>
</evidence>
<dbReference type="InterPro" id="IPR015424">
    <property type="entry name" value="PyrdxlP-dep_Trfase"/>
</dbReference>
<dbReference type="AlphaFoldDB" id="A0A4R6U187"/>
<dbReference type="Gene3D" id="3.90.1150.60">
    <property type="entry name" value="Methioning gamme-lyase, C-terminal domain"/>
    <property type="match status" value="1"/>
</dbReference>
<dbReference type="Gene3D" id="3.40.640.10">
    <property type="entry name" value="Type I PLP-dependent aspartate aminotransferase-like (Major domain)"/>
    <property type="match status" value="1"/>
</dbReference>
<keyword evidence="1" id="KW-0456">Lyase</keyword>
<dbReference type="Pfam" id="PF06838">
    <property type="entry name" value="Met_gamma_lyase"/>
    <property type="match status" value="1"/>
</dbReference>
<dbReference type="Proteomes" id="UP000295632">
    <property type="component" value="Unassembled WGS sequence"/>
</dbReference>
<gene>
    <name evidence="1" type="ORF">EV213_10798</name>
</gene>
<dbReference type="SUPFAM" id="SSF53383">
    <property type="entry name" value="PLP-dependent transferases"/>
    <property type="match status" value="1"/>
</dbReference>
<dbReference type="OrthoDB" id="9764766at2"/>